<dbReference type="SUPFAM" id="SSF103473">
    <property type="entry name" value="MFS general substrate transporter"/>
    <property type="match status" value="1"/>
</dbReference>
<dbReference type="RefSeq" id="WP_145296490.1">
    <property type="nucleotide sequence ID" value="NZ_CP036299.1"/>
</dbReference>
<gene>
    <name evidence="9" type="primary">lplT</name>
    <name evidence="9" type="ORF">Spb1_09640</name>
</gene>
<evidence type="ECO:0000256" key="3">
    <source>
        <dbReference type="ARBA" id="ARBA00022475"/>
    </source>
</evidence>
<sequence>MTTALSNQPLLKDRAFWGLNATQFLGAFNDNLFKELVLLICVAAPPIFGPNTPDNKGLNQGLATVAFSVPFIFLSGFAGFLSDRFSKRTIAFWCKIAEIGLVLTGLVGFYLGSLPLLILILGLMGAHSAMFGPPKYGILPELFHKSELPKANGLLLMTTFLAIIFGLALAGFLADLFHGRLWIASIACLLVAITGTITVLLLREPGVADPHLKFTLGSMFISRSTWQLITSKKGLLPVLIASSVFWMVAGMVYPNSINALGKTIHGLSDTQTGLMAATTGLGIAVGCVFAGIWCRDKVRGRLVTVGLVGLTGCLILLGMPGAEGFKGKPWLSPIGASIALVGVGLFAGMYSVPLQTFLQAMASDGQKGRIIGVMNLVNWIGIALAGVIYIVSVKILGSFGLSEQFTFWVGAGLLVPLLIFFRPPTVNLSDLEKHPEPDLPLPDRLGESATQVATVGETA</sequence>
<comment type="subcellular location">
    <subcellularLocation>
        <location evidence="1">Cell membrane</location>
        <topology evidence="1">Multi-pass membrane protein</topology>
    </subcellularLocation>
</comment>
<evidence type="ECO:0000256" key="7">
    <source>
        <dbReference type="SAM" id="Phobius"/>
    </source>
</evidence>
<feature type="transmembrane region" description="Helical" evidence="7">
    <location>
        <begin position="154"/>
        <end position="174"/>
    </location>
</feature>
<reference evidence="9 10" key="1">
    <citation type="submission" date="2019-02" db="EMBL/GenBank/DDBJ databases">
        <title>Deep-cultivation of Planctomycetes and their phenomic and genomic characterization uncovers novel biology.</title>
        <authorList>
            <person name="Wiegand S."/>
            <person name="Jogler M."/>
            <person name="Boedeker C."/>
            <person name="Pinto D."/>
            <person name="Vollmers J."/>
            <person name="Rivas-Marin E."/>
            <person name="Kohn T."/>
            <person name="Peeters S.H."/>
            <person name="Heuer A."/>
            <person name="Rast P."/>
            <person name="Oberbeckmann S."/>
            <person name="Bunk B."/>
            <person name="Jeske O."/>
            <person name="Meyerdierks A."/>
            <person name="Storesund J.E."/>
            <person name="Kallscheuer N."/>
            <person name="Luecker S."/>
            <person name="Lage O.M."/>
            <person name="Pohl T."/>
            <person name="Merkel B.J."/>
            <person name="Hornburger P."/>
            <person name="Mueller R.-W."/>
            <person name="Bruemmer F."/>
            <person name="Labrenz M."/>
            <person name="Spormann A.M."/>
            <person name="Op den Camp H."/>
            <person name="Overmann J."/>
            <person name="Amann R."/>
            <person name="Jetten M.S.M."/>
            <person name="Mascher T."/>
            <person name="Medema M.H."/>
            <person name="Devos D.P."/>
            <person name="Kaster A.-K."/>
            <person name="Ovreas L."/>
            <person name="Rohde M."/>
            <person name="Galperin M.Y."/>
            <person name="Jogler C."/>
        </authorList>
    </citation>
    <scope>NUCLEOTIDE SEQUENCE [LARGE SCALE GENOMIC DNA]</scope>
    <source>
        <strain evidence="9 10">Spb1</strain>
    </source>
</reference>
<protein>
    <submittedName>
        <fullName evidence="9">Lysophospholipid transporter LplT</fullName>
    </submittedName>
</protein>
<dbReference type="Pfam" id="PF07690">
    <property type="entry name" value="MFS_1"/>
    <property type="match status" value="1"/>
</dbReference>
<feature type="transmembrane region" description="Helical" evidence="7">
    <location>
        <begin position="334"/>
        <end position="358"/>
    </location>
</feature>
<evidence type="ECO:0000256" key="1">
    <source>
        <dbReference type="ARBA" id="ARBA00004651"/>
    </source>
</evidence>
<keyword evidence="2" id="KW-0813">Transport</keyword>
<dbReference type="Proteomes" id="UP000315349">
    <property type="component" value="Chromosome"/>
</dbReference>
<feature type="transmembrane region" description="Helical" evidence="7">
    <location>
        <begin position="370"/>
        <end position="393"/>
    </location>
</feature>
<dbReference type="AlphaFoldDB" id="A0A518GKE8"/>
<keyword evidence="5 7" id="KW-1133">Transmembrane helix</keyword>
<feature type="transmembrane region" description="Helical" evidence="7">
    <location>
        <begin position="116"/>
        <end position="133"/>
    </location>
</feature>
<dbReference type="KEGG" id="peh:Spb1_09640"/>
<dbReference type="PANTHER" id="PTHR43266:SF2">
    <property type="entry name" value="MAJOR FACILITATOR SUPERFAMILY (MFS) PROFILE DOMAIN-CONTAINING PROTEIN"/>
    <property type="match status" value="1"/>
</dbReference>
<dbReference type="GO" id="GO:0022857">
    <property type="term" value="F:transmembrane transporter activity"/>
    <property type="evidence" value="ECO:0007669"/>
    <property type="project" value="InterPro"/>
</dbReference>
<dbReference type="OrthoDB" id="9803968at2"/>
<feature type="transmembrane region" description="Helical" evidence="7">
    <location>
        <begin position="234"/>
        <end position="253"/>
    </location>
</feature>
<feature type="transmembrane region" description="Helical" evidence="7">
    <location>
        <begin position="301"/>
        <end position="322"/>
    </location>
</feature>
<evidence type="ECO:0000256" key="2">
    <source>
        <dbReference type="ARBA" id="ARBA00022448"/>
    </source>
</evidence>
<dbReference type="PANTHER" id="PTHR43266">
    <property type="entry name" value="MACROLIDE-EFFLUX PROTEIN"/>
    <property type="match status" value="1"/>
</dbReference>
<keyword evidence="10" id="KW-1185">Reference proteome</keyword>
<evidence type="ECO:0000313" key="9">
    <source>
        <dbReference type="EMBL" id="QDV29095.1"/>
    </source>
</evidence>
<dbReference type="CDD" id="cd06173">
    <property type="entry name" value="MFS_MefA_like"/>
    <property type="match status" value="1"/>
</dbReference>
<name>A0A518GKE8_9PLAN</name>
<feature type="transmembrane region" description="Helical" evidence="7">
    <location>
        <begin position="180"/>
        <end position="202"/>
    </location>
</feature>
<keyword evidence="4 7" id="KW-0812">Transmembrane</keyword>
<accession>A0A518GKE8</accession>
<dbReference type="InterPro" id="IPR020846">
    <property type="entry name" value="MFS_dom"/>
</dbReference>
<feature type="domain" description="Major facilitator superfamily (MFS) profile" evidence="8">
    <location>
        <begin position="15"/>
        <end position="427"/>
    </location>
</feature>
<feature type="transmembrane region" description="Helical" evidence="7">
    <location>
        <begin position="405"/>
        <end position="421"/>
    </location>
</feature>
<dbReference type="EMBL" id="CP036299">
    <property type="protein sequence ID" value="QDV29095.1"/>
    <property type="molecule type" value="Genomic_DNA"/>
</dbReference>
<dbReference type="InterPro" id="IPR011701">
    <property type="entry name" value="MFS"/>
</dbReference>
<organism evidence="9 10">
    <name type="scientific">Planctopirus ephydatiae</name>
    <dbReference type="NCBI Taxonomy" id="2528019"/>
    <lineage>
        <taxon>Bacteria</taxon>
        <taxon>Pseudomonadati</taxon>
        <taxon>Planctomycetota</taxon>
        <taxon>Planctomycetia</taxon>
        <taxon>Planctomycetales</taxon>
        <taxon>Planctomycetaceae</taxon>
        <taxon>Planctopirus</taxon>
    </lineage>
</organism>
<evidence type="ECO:0000256" key="4">
    <source>
        <dbReference type="ARBA" id="ARBA00022692"/>
    </source>
</evidence>
<dbReference type="InterPro" id="IPR036259">
    <property type="entry name" value="MFS_trans_sf"/>
</dbReference>
<proteinExistence type="predicted"/>
<evidence type="ECO:0000313" key="10">
    <source>
        <dbReference type="Proteomes" id="UP000315349"/>
    </source>
</evidence>
<dbReference type="Gene3D" id="1.20.1250.20">
    <property type="entry name" value="MFS general substrate transporter like domains"/>
    <property type="match status" value="1"/>
</dbReference>
<feature type="transmembrane region" description="Helical" evidence="7">
    <location>
        <begin position="273"/>
        <end position="294"/>
    </location>
</feature>
<keyword evidence="3" id="KW-1003">Cell membrane</keyword>
<evidence type="ECO:0000256" key="6">
    <source>
        <dbReference type="ARBA" id="ARBA00023136"/>
    </source>
</evidence>
<feature type="transmembrane region" description="Helical" evidence="7">
    <location>
        <begin position="92"/>
        <end position="110"/>
    </location>
</feature>
<feature type="transmembrane region" description="Helical" evidence="7">
    <location>
        <begin position="61"/>
        <end position="80"/>
    </location>
</feature>
<evidence type="ECO:0000256" key="5">
    <source>
        <dbReference type="ARBA" id="ARBA00022989"/>
    </source>
</evidence>
<dbReference type="GO" id="GO:0005886">
    <property type="term" value="C:plasma membrane"/>
    <property type="evidence" value="ECO:0007669"/>
    <property type="project" value="UniProtKB-SubCell"/>
</dbReference>
<dbReference type="PROSITE" id="PS50850">
    <property type="entry name" value="MFS"/>
    <property type="match status" value="1"/>
</dbReference>
<keyword evidence="6 7" id="KW-0472">Membrane</keyword>
<evidence type="ECO:0000259" key="8">
    <source>
        <dbReference type="PROSITE" id="PS50850"/>
    </source>
</evidence>